<comment type="caution">
    <text evidence="1">The sequence shown here is derived from an EMBL/GenBank/DDBJ whole genome shotgun (WGS) entry which is preliminary data.</text>
</comment>
<keyword evidence="2" id="KW-1185">Reference proteome</keyword>
<protein>
    <submittedName>
        <fullName evidence="1">Uncharacterized protein</fullName>
    </submittedName>
</protein>
<feature type="non-terminal residue" evidence="1">
    <location>
        <position position="1"/>
    </location>
</feature>
<organism evidence="1 2">
    <name type="scientific">Haematococcus lacustris</name>
    <name type="common">Green alga</name>
    <name type="synonym">Haematococcus pluvialis</name>
    <dbReference type="NCBI Taxonomy" id="44745"/>
    <lineage>
        <taxon>Eukaryota</taxon>
        <taxon>Viridiplantae</taxon>
        <taxon>Chlorophyta</taxon>
        <taxon>core chlorophytes</taxon>
        <taxon>Chlorophyceae</taxon>
        <taxon>CS clade</taxon>
        <taxon>Chlamydomonadales</taxon>
        <taxon>Haematococcaceae</taxon>
        <taxon>Haematococcus</taxon>
    </lineage>
</organism>
<proteinExistence type="predicted"/>
<accession>A0A699Z3A3</accession>
<dbReference type="EMBL" id="BLLF01000271">
    <property type="protein sequence ID" value="GFH09882.1"/>
    <property type="molecule type" value="Genomic_DNA"/>
</dbReference>
<reference evidence="1 2" key="1">
    <citation type="submission" date="2020-02" db="EMBL/GenBank/DDBJ databases">
        <title>Draft genome sequence of Haematococcus lacustris strain NIES-144.</title>
        <authorList>
            <person name="Morimoto D."/>
            <person name="Nakagawa S."/>
            <person name="Yoshida T."/>
            <person name="Sawayama S."/>
        </authorList>
    </citation>
    <scope>NUCLEOTIDE SEQUENCE [LARGE SCALE GENOMIC DNA]</scope>
    <source>
        <strain evidence="1 2">NIES-144</strain>
    </source>
</reference>
<name>A0A699Z3A3_HAELA</name>
<evidence type="ECO:0000313" key="1">
    <source>
        <dbReference type="EMBL" id="GFH09882.1"/>
    </source>
</evidence>
<gene>
    <name evidence="1" type="ORF">HaLaN_05107</name>
</gene>
<evidence type="ECO:0000313" key="2">
    <source>
        <dbReference type="Proteomes" id="UP000485058"/>
    </source>
</evidence>
<dbReference type="AlphaFoldDB" id="A0A699Z3A3"/>
<sequence>MLLDTVLQARRSSRDEELPTVLFQAKGQQGKDIGEEDLGPHCVGTAQGQSKGSVRSGHVAAARGVHCADVPGGP</sequence>
<dbReference type="Proteomes" id="UP000485058">
    <property type="component" value="Unassembled WGS sequence"/>
</dbReference>